<dbReference type="Proteomes" id="UP001589773">
    <property type="component" value="Unassembled WGS sequence"/>
</dbReference>
<dbReference type="EMBL" id="JBHLWP010000009">
    <property type="protein sequence ID" value="MFC0251712.1"/>
    <property type="molecule type" value="Genomic_DNA"/>
</dbReference>
<accession>A0ABV6FDV5</accession>
<evidence type="ECO:0000256" key="1">
    <source>
        <dbReference type="SAM" id="Phobius"/>
    </source>
</evidence>
<keyword evidence="1" id="KW-1133">Transmembrane helix</keyword>
<comment type="caution">
    <text evidence="2">The sequence shown here is derived from an EMBL/GenBank/DDBJ whole genome shotgun (WGS) entry which is preliminary data.</text>
</comment>
<dbReference type="PROSITE" id="PS00409">
    <property type="entry name" value="PROKAR_NTER_METHYL"/>
    <property type="match status" value="1"/>
</dbReference>
<reference evidence="2 3" key="1">
    <citation type="submission" date="2024-09" db="EMBL/GenBank/DDBJ databases">
        <authorList>
            <person name="Sun Q."/>
            <person name="Mori K."/>
        </authorList>
    </citation>
    <scope>NUCLEOTIDE SEQUENCE [LARGE SCALE GENOMIC DNA]</scope>
    <source>
        <strain evidence="2 3">CCM 7792</strain>
    </source>
</reference>
<protein>
    <submittedName>
        <fullName evidence="2">Type II secretion system protein</fullName>
    </submittedName>
</protein>
<keyword evidence="3" id="KW-1185">Reference proteome</keyword>
<dbReference type="InterPro" id="IPR012902">
    <property type="entry name" value="N_methyl_site"/>
</dbReference>
<gene>
    <name evidence="2" type="ORF">ACFFJK_07405</name>
</gene>
<keyword evidence="1" id="KW-0472">Membrane</keyword>
<dbReference type="RefSeq" id="WP_379678546.1">
    <property type="nucleotide sequence ID" value="NZ_JBHLWP010000009.1"/>
</dbReference>
<feature type="transmembrane region" description="Helical" evidence="1">
    <location>
        <begin position="20"/>
        <end position="41"/>
    </location>
</feature>
<organism evidence="2 3">
    <name type="scientific">Massilia consociata</name>
    <dbReference type="NCBI Taxonomy" id="760117"/>
    <lineage>
        <taxon>Bacteria</taxon>
        <taxon>Pseudomonadati</taxon>
        <taxon>Pseudomonadota</taxon>
        <taxon>Betaproteobacteria</taxon>
        <taxon>Burkholderiales</taxon>
        <taxon>Oxalobacteraceae</taxon>
        <taxon>Telluria group</taxon>
        <taxon>Massilia</taxon>
    </lineage>
</organism>
<evidence type="ECO:0000313" key="3">
    <source>
        <dbReference type="Proteomes" id="UP001589773"/>
    </source>
</evidence>
<name>A0ABV6FDV5_9BURK</name>
<proteinExistence type="predicted"/>
<keyword evidence="1" id="KW-0812">Transmembrane</keyword>
<sequence length="197" mass="20736">MSAKPAFSRGQAGLTLIEMIMFIMIVGVALAAVIGVLNLTTKGSADPLRHKQALMIAEGLLEEVQLAKFTFCDPSAARAGDEDVTGSADCDVPENWGPEPGGSRPFDNINDYVSAAGRAESRFNGADGQLLDANGEPMNVAGYAATVTVTPESIGGIPLADATSADVDVLRIRVEVRYGSEAIVLDGYRTRYAPNFL</sequence>
<evidence type="ECO:0000313" key="2">
    <source>
        <dbReference type="EMBL" id="MFC0251712.1"/>
    </source>
</evidence>